<evidence type="ECO:0008006" key="5">
    <source>
        <dbReference type="Google" id="ProtNLM"/>
    </source>
</evidence>
<dbReference type="InterPro" id="IPR010872">
    <property type="entry name" value="MDMPI_C-term_domain"/>
</dbReference>
<sequence>MNPPADVSIDPGRMLDLIGVEGQLLTAATHDVHPDAPVQGASGRTVAETIWFLGGQCEDVLSWMGASEQAAGAWEVPDPVSLRGVTARFTARLAELLAEFGTRPPEDACPTWWPEEHSVRFWIRRVLHATTVHRVDVQGAAGVRRTGIDVDVALDGIDEALRLWLGYRLHAVGITSTRPCSVGVSTEDAEWVVYADRTRTVVRRAGVHESVSADALISGDPVLIYLWLWGRLPDREITTAGDQDAIAQLWGLLRLATR</sequence>
<dbReference type="PANTHER" id="PTHR40758">
    <property type="entry name" value="CONSERVED PROTEIN"/>
    <property type="match status" value="1"/>
</dbReference>
<feature type="domain" description="MDMPI C-terminal" evidence="1">
    <location>
        <begin position="151"/>
        <end position="247"/>
    </location>
</feature>
<dbReference type="GO" id="GO:0046872">
    <property type="term" value="F:metal ion binding"/>
    <property type="evidence" value="ECO:0007669"/>
    <property type="project" value="InterPro"/>
</dbReference>
<evidence type="ECO:0000313" key="4">
    <source>
        <dbReference type="Proteomes" id="UP000580474"/>
    </source>
</evidence>
<gene>
    <name evidence="3" type="ORF">BJ969_001274</name>
</gene>
<dbReference type="EMBL" id="JACHIV010000001">
    <property type="protein sequence ID" value="MBB5068186.1"/>
    <property type="molecule type" value="Genomic_DNA"/>
</dbReference>
<dbReference type="AlphaFoldDB" id="A0A840N7T8"/>
<name>A0A840N7T8_9PSEU</name>
<dbReference type="GO" id="GO:0005886">
    <property type="term" value="C:plasma membrane"/>
    <property type="evidence" value="ECO:0007669"/>
    <property type="project" value="TreeGrafter"/>
</dbReference>
<organism evidence="3 4">
    <name type="scientific">Saccharopolyspora gloriosae</name>
    <dbReference type="NCBI Taxonomy" id="455344"/>
    <lineage>
        <taxon>Bacteria</taxon>
        <taxon>Bacillati</taxon>
        <taxon>Actinomycetota</taxon>
        <taxon>Actinomycetes</taxon>
        <taxon>Pseudonocardiales</taxon>
        <taxon>Pseudonocardiaceae</taxon>
        <taxon>Saccharopolyspora</taxon>
    </lineage>
</organism>
<dbReference type="PANTHER" id="PTHR40758:SF1">
    <property type="entry name" value="CONSERVED PROTEIN"/>
    <property type="match status" value="1"/>
</dbReference>
<dbReference type="Proteomes" id="UP000580474">
    <property type="component" value="Unassembled WGS sequence"/>
</dbReference>
<evidence type="ECO:0000259" key="2">
    <source>
        <dbReference type="Pfam" id="PF11716"/>
    </source>
</evidence>
<feature type="domain" description="Mycothiol-dependent maleylpyruvate isomerase metal-binding" evidence="2">
    <location>
        <begin position="35"/>
        <end position="138"/>
    </location>
</feature>
<keyword evidence="4" id="KW-1185">Reference proteome</keyword>
<evidence type="ECO:0000313" key="3">
    <source>
        <dbReference type="EMBL" id="MBB5068186.1"/>
    </source>
</evidence>
<evidence type="ECO:0000259" key="1">
    <source>
        <dbReference type="Pfam" id="PF07398"/>
    </source>
</evidence>
<dbReference type="Pfam" id="PF07398">
    <property type="entry name" value="MDMPI_C"/>
    <property type="match status" value="1"/>
</dbReference>
<protein>
    <recommendedName>
        <fullName evidence="5">MDMPI-like protein</fullName>
    </recommendedName>
</protein>
<reference evidence="3 4" key="1">
    <citation type="submission" date="2020-08" db="EMBL/GenBank/DDBJ databases">
        <title>Sequencing the genomes of 1000 actinobacteria strains.</title>
        <authorList>
            <person name="Klenk H.-P."/>
        </authorList>
    </citation>
    <scope>NUCLEOTIDE SEQUENCE [LARGE SCALE GENOMIC DNA]</scope>
    <source>
        <strain evidence="3 4">DSM 45582</strain>
    </source>
</reference>
<dbReference type="InterPro" id="IPR024344">
    <property type="entry name" value="MDMPI_metal-binding"/>
</dbReference>
<comment type="caution">
    <text evidence="3">The sequence shown here is derived from an EMBL/GenBank/DDBJ whole genome shotgun (WGS) entry which is preliminary data.</text>
</comment>
<dbReference type="Pfam" id="PF11716">
    <property type="entry name" value="MDMPI_N"/>
    <property type="match status" value="1"/>
</dbReference>
<accession>A0A840N7T8</accession>
<proteinExistence type="predicted"/>